<evidence type="ECO:0000313" key="1">
    <source>
        <dbReference type="EMBL" id="MBS9337094.1"/>
    </source>
</evidence>
<name>A0ABS5QXT6_9LACO</name>
<proteinExistence type="predicted"/>
<dbReference type="EMBL" id="JAAMFL010000002">
    <property type="protein sequence ID" value="MBS9337094.1"/>
    <property type="molecule type" value="Genomic_DNA"/>
</dbReference>
<dbReference type="Proteomes" id="UP001519503">
    <property type="component" value="Unassembled WGS sequence"/>
</dbReference>
<dbReference type="RefSeq" id="WP_213820687.1">
    <property type="nucleotide sequence ID" value="NZ_JAAMFL010000002.1"/>
</dbReference>
<comment type="caution">
    <text evidence="1">The sequence shown here is derived from an EMBL/GenBank/DDBJ whole genome shotgun (WGS) entry which is preliminary data.</text>
</comment>
<reference evidence="1 2" key="1">
    <citation type="submission" date="2020-02" db="EMBL/GenBank/DDBJ databases">
        <title>Fructobacillus sp. isolated from paper mulberry of Taiwan.</title>
        <authorList>
            <person name="Lin S.-T."/>
        </authorList>
    </citation>
    <scope>NUCLEOTIDE SEQUENCE [LARGE SCALE GENOMIC DNA]</scope>
    <source>
        <strain evidence="1 2">S1-1</strain>
    </source>
</reference>
<keyword evidence="2" id="KW-1185">Reference proteome</keyword>
<evidence type="ECO:0000313" key="2">
    <source>
        <dbReference type="Proteomes" id="UP001519503"/>
    </source>
</evidence>
<sequence length="120" mass="13965">MNNEKRYTELTENERIIFNSIEEITNHLNDDIDNPVSLSFYLWKMGIDDPQAKEKIIQSTLKLILNSKDPLSLTKQDFTNEFKTISELFETGNSYIITYVLKWIGLNVSPIAYTISQNIE</sequence>
<protein>
    <submittedName>
        <fullName evidence="1">Uncharacterized protein</fullName>
    </submittedName>
</protein>
<accession>A0ABS5QXT6</accession>
<organism evidence="1 2">
    <name type="scientific">Fructobacillus parabroussonetiae</name>
    <dbReference type="NCBI Taxonomy" id="2713174"/>
    <lineage>
        <taxon>Bacteria</taxon>
        <taxon>Bacillati</taxon>
        <taxon>Bacillota</taxon>
        <taxon>Bacilli</taxon>
        <taxon>Lactobacillales</taxon>
        <taxon>Lactobacillaceae</taxon>
        <taxon>Fructobacillus</taxon>
    </lineage>
</organism>
<gene>
    <name evidence="1" type="ORF">G6R30_01260</name>
</gene>